<comment type="caution">
    <text evidence="1">The sequence shown here is derived from an EMBL/GenBank/DDBJ whole genome shotgun (WGS) entry which is preliminary data.</text>
</comment>
<dbReference type="EMBL" id="JAQNDN010000002">
    <property type="protein sequence ID" value="MDC0667825.1"/>
    <property type="molecule type" value="Genomic_DNA"/>
</dbReference>
<reference evidence="1 2" key="1">
    <citation type="submission" date="2022-11" db="EMBL/GenBank/DDBJ databases">
        <title>Minimal conservation of predation-associated metabolite biosynthetic gene clusters underscores biosynthetic potential of Myxococcota including descriptions for ten novel species: Archangium lansinium sp. nov., Myxococcus landrumus sp. nov., Nannocystis bai.</title>
        <authorList>
            <person name="Ahearne A."/>
            <person name="Stevens C."/>
            <person name="Dowd S."/>
        </authorList>
    </citation>
    <scope>NUCLEOTIDE SEQUENCE [LARGE SCALE GENOMIC DNA]</scope>
    <source>
        <strain evidence="1 2">NCELM</strain>
    </source>
</reference>
<name>A0ABT5B2C5_9BACT</name>
<dbReference type="RefSeq" id="WP_271996243.1">
    <property type="nucleotide sequence ID" value="NZ_JAQNDN010000002.1"/>
</dbReference>
<protein>
    <submittedName>
        <fullName evidence="1">Uncharacterized protein</fullName>
    </submittedName>
</protein>
<accession>A0ABT5B2C5</accession>
<evidence type="ECO:0000313" key="1">
    <source>
        <dbReference type="EMBL" id="MDC0667825.1"/>
    </source>
</evidence>
<organism evidence="1 2">
    <name type="scientific">Nannocystis radixulma</name>
    <dbReference type="NCBI Taxonomy" id="2995305"/>
    <lineage>
        <taxon>Bacteria</taxon>
        <taxon>Pseudomonadati</taxon>
        <taxon>Myxococcota</taxon>
        <taxon>Polyangia</taxon>
        <taxon>Nannocystales</taxon>
        <taxon>Nannocystaceae</taxon>
        <taxon>Nannocystis</taxon>
    </lineage>
</organism>
<keyword evidence="2" id="KW-1185">Reference proteome</keyword>
<gene>
    <name evidence="1" type="ORF">POL58_08755</name>
</gene>
<sequence>MTPRPPLACDAATAQHACATMPGVLTRPPDTVIQFLRSGGAECGEGAPQKI</sequence>
<evidence type="ECO:0000313" key="2">
    <source>
        <dbReference type="Proteomes" id="UP001217838"/>
    </source>
</evidence>
<proteinExistence type="predicted"/>
<dbReference type="Proteomes" id="UP001217838">
    <property type="component" value="Unassembled WGS sequence"/>
</dbReference>